<dbReference type="EMBL" id="BMAW01033466">
    <property type="protein sequence ID" value="GFU30318.1"/>
    <property type="molecule type" value="Genomic_DNA"/>
</dbReference>
<protein>
    <submittedName>
        <fullName evidence="1">Uncharacterized protein</fullName>
    </submittedName>
</protein>
<evidence type="ECO:0000313" key="2">
    <source>
        <dbReference type="Proteomes" id="UP000887013"/>
    </source>
</evidence>
<keyword evidence="2" id="KW-1185">Reference proteome</keyword>
<accession>A0A8X6QMR1</accession>
<sequence length="106" mass="12376">MLIEHLENIRRTMWSSSILHKPMTLDQVMTMKKRDELLFPGTFCNSPRLEFHDENRAKYTMRGYCTPHKKFFRVEASDNSDLQPFSAPVAIILFVQMAIQSEVGLI</sequence>
<gene>
    <name evidence="1" type="ORF">NPIL_271221</name>
</gene>
<dbReference type="Proteomes" id="UP000887013">
    <property type="component" value="Unassembled WGS sequence"/>
</dbReference>
<dbReference type="AlphaFoldDB" id="A0A8X6QMR1"/>
<comment type="caution">
    <text evidence="1">The sequence shown here is derived from an EMBL/GenBank/DDBJ whole genome shotgun (WGS) entry which is preliminary data.</text>
</comment>
<organism evidence="1 2">
    <name type="scientific">Nephila pilipes</name>
    <name type="common">Giant wood spider</name>
    <name type="synonym">Nephila maculata</name>
    <dbReference type="NCBI Taxonomy" id="299642"/>
    <lineage>
        <taxon>Eukaryota</taxon>
        <taxon>Metazoa</taxon>
        <taxon>Ecdysozoa</taxon>
        <taxon>Arthropoda</taxon>
        <taxon>Chelicerata</taxon>
        <taxon>Arachnida</taxon>
        <taxon>Araneae</taxon>
        <taxon>Araneomorphae</taxon>
        <taxon>Entelegynae</taxon>
        <taxon>Araneoidea</taxon>
        <taxon>Nephilidae</taxon>
        <taxon>Nephila</taxon>
    </lineage>
</organism>
<reference evidence="1" key="1">
    <citation type="submission" date="2020-08" db="EMBL/GenBank/DDBJ databases">
        <title>Multicomponent nature underlies the extraordinary mechanical properties of spider dragline silk.</title>
        <authorList>
            <person name="Kono N."/>
            <person name="Nakamura H."/>
            <person name="Mori M."/>
            <person name="Yoshida Y."/>
            <person name="Ohtoshi R."/>
            <person name="Malay A.D."/>
            <person name="Moran D.A.P."/>
            <person name="Tomita M."/>
            <person name="Numata K."/>
            <person name="Arakawa K."/>
        </authorList>
    </citation>
    <scope>NUCLEOTIDE SEQUENCE</scope>
</reference>
<proteinExistence type="predicted"/>
<name>A0A8X6QMR1_NEPPI</name>
<evidence type="ECO:0000313" key="1">
    <source>
        <dbReference type="EMBL" id="GFU30318.1"/>
    </source>
</evidence>